<comment type="caution">
    <text evidence="1">The sequence shown here is derived from an EMBL/GenBank/DDBJ whole genome shotgun (WGS) entry which is preliminary data.</text>
</comment>
<proteinExistence type="predicted"/>
<sequence>MERDVKSAVTSLQFQDLATQLITHCTGRQSAMQEILAGIVAIDERHLEQKDRLDRWHRKLQEARILIDRTRHNPVKQLNVDAGDIELF</sequence>
<evidence type="ECO:0000313" key="1">
    <source>
        <dbReference type="EMBL" id="OIQ75790.1"/>
    </source>
</evidence>
<dbReference type="AlphaFoldDB" id="A0A1J5PW95"/>
<dbReference type="EMBL" id="MLJW01002055">
    <property type="protein sequence ID" value="OIQ75790.1"/>
    <property type="molecule type" value="Genomic_DNA"/>
</dbReference>
<reference evidence="1" key="1">
    <citation type="submission" date="2016-10" db="EMBL/GenBank/DDBJ databases">
        <title>Sequence of Gallionella enrichment culture.</title>
        <authorList>
            <person name="Poehlein A."/>
            <person name="Muehling M."/>
            <person name="Daniel R."/>
        </authorList>
    </citation>
    <scope>NUCLEOTIDE SEQUENCE</scope>
</reference>
<protein>
    <submittedName>
        <fullName evidence="1">Uncharacterized protein</fullName>
    </submittedName>
</protein>
<gene>
    <name evidence="1" type="ORF">GALL_425360</name>
</gene>
<name>A0A1J5PW95_9ZZZZ</name>
<accession>A0A1J5PW95</accession>
<organism evidence="1">
    <name type="scientific">mine drainage metagenome</name>
    <dbReference type="NCBI Taxonomy" id="410659"/>
    <lineage>
        <taxon>unclassified sequences</taxon>
        <taxon>metagenomes</taxon>
        <taxon>ecological metagenomes</taxon>
    </lineage>
</organism>